<dbReference type="AlphaFoldDB" id="A0AAW0JWS8"/>
<dbReference type="GO" id="GO:0015020">
    <property type="term" value="F:glucuronosyltransferase activity"/>
    <property type="evidence" value="ECO:0007669"/>
    <property type="project" value="UniProtKB-EC"/>
</dbReference>
<keyword evidence="4" id="KW-0328">Glycosyltransferase</keyword>
<dbReference type="EC" id="2.4.1.17" evidence="3"/>
<keyword evidence="9" id="KW-1133">Transmembrane helix</keyword>
<comment type="caution">
    <text evidence="12">The sequence shown here is derived from an EMBL/GenBank/DDBJ whole genome shotgun (WGS) entry which is preliminary data.</text>
</comment>
<dbReference type="PANTHER" id="PTHR48043">
    <property type="entry name" value="EG:EG0003.4 PROTEIN-RELATED"/>
    <property type="match status" value="1"/>
</dbReference>
<gene>
    <name evidence="12" type="ORF">U0070_018404</name>
</gene>
<dbReference type="InterPro" id="IPR050271">
    <property type="entry name" value="UDP-glycosyltransferase"/>
</dbReference>
<dbReference type="Pfam" id="PF00201">
    <property type="entry name" value="UDPGT"/>
    <property type="match status" value="1"/>
</dbReference>
<comment type="similarity">
    <text evidence="2">Belongs to the UDP-glycosyltransferase family.</text>
</comment>
<dbReference type="PANTHER" id="PTHR48043:SF64">
    <property type="entry name" value="UDP-GLUCURONOSYLTRANSFERASE 2B15"/>
    <property type="match status" value="1"/>
</dbReference>
<keyword evidence="7" id="KW-0732">Signal</keyword>
<keyword evidence="10" id="KW-0472">Membrane</keyword>
<feature type="non-terminal residue" evidence="12">
    <location>
        <position position="105"/>
    </location>
</feature>
<name>A0AAW0JWS8_MYOGA</name>
<keyword evidence="5" id="KW-0808">Transferase</keyword>
<evidence type="ECO:0000256" key="11">
    <source>
        <dbReference type="ARBA" id="ARBA00023180"/>
    </source>
</evidence>
<evidence type="ECO:0000256" key="3">
    <source>
        <dbReference type="ARBA" id="ARBA00012544"/>
    </source>
</evidence>
<keyword evidence="8" id="KW-0256">Endoplasmic reticulum</keyword>
<evidence type="ECO:0000256" key="10">
    <source>
        <dbReference type="ARBA" id="ARBA00023136"/>
    </source>
</evidence>
<dbReference type="InterPro" id="IPR002213">
    <property type="entry name" value="UDP_glucos_trans"/>
</dbReference>
<evidence type="ECO:0000256" key="4">
    <source>
        <dbReference type="ARBA" id="ARBA00022676"/>
    </source>
</evidence>
<evidence type="ECO:0000256" key="2">
    <source>
        <dbReference type="ARBA" id="ARBA00009995"/>
    </source>
</evidence>
<dbReference type="Proteomes" id="UP001488838">
    <property type="component" value="Unassembled WGS sequence"/>
</dbReference>
<comment type="subcellular location">
    <subcellularLocation>
        <location evidence="1">Endoplasmic reticulum membrane</location>
        <topology evidence="1">Single-pass membrane protein</topology>
    </subcellularLocation>
</comment>
<accession>A0AAW0JWS8</accession>
<evidence type="ECO:0000256" key="6">
    <source>
        <dbReference type="ARBA" id="ARBA00022692"/>
    </source>
</evidence>
<evidence type="ECO:0000256" key="5">
    <source>
        <dbReference type="ARBA" id="ARBA00022679"/>
    </source>
</evidence>
<keyword evidence="6" id="KW-0812">Transmembrane</keyword>
<dbReference type="SUPFAM" id="SSF53756">
    <property type="entry name" value="UDP-Glycosyltransferase/glycogen phosphorylase"/>
    <property type="match status" value="1"/>
</dbReference>
<sequence>MERTFNEKKWSQFYSETLGRPTTLTETIGKAEMWLIRSYWDLEFPRLTLPNVDYVGGPHCKPAKPLPKTSGEHGVVLFTLGSMVNNMSEDKANAIAWALAQIPQK</sequence>
<keyword evidence="11" id="KW-0325">Glycoprotein</keyword>
<keyword evidence="13" id="KW-1185">Reference proteome</keyword>
<evidence type="ECO:0000256" key="1">
    <source>
        <dbReference type="ARBA" id="ARBA00004389"/>
    </source>
</evidence>
<evidence type="ECO:0000313" key="13">
    <source>
        <dbReference type="Proteomes" id="UP001488838"/>
    </source>
</evidence>
<evidence type="ECO:0000256" key="7">
    <source>
        <dbReference type="ARBA" id="ARBA00022729"/>
    </source>
</evidence>
<protein>
    <recommendedName>
        <fullName evidence="3">glucuronosyltransferase</fullName>
        <ecNumber evidence="3">2.4.1.17</ecNumber>
    </recommendedName>
</protein>
<evidence type="ECO:0000256" key="9">
    <source>
        <dbReference type="ARBA" id="ARBA00022989"/>
    </source>
</evidence>
<reference evidence="12 13" key="1">
    <citation type="journal article" date="2023" name="bioRxiv">
        <title>Conserved and derived expression patterns and positive selection on dental genes reveal complex evolutionary context of ever-growing rodent molars.</title>
        <authorList>
            <person name="Calamari Z.T."/>
            <person name="Song A."/>
            <person name="Cohen E."/>
            <person name="Akter M."/>
            <person name="Roy R.D."/>
            <person name="Hallikas O."/>
            <person name="Christensen M.M."/>
            <person name="Li P."/>
            <person name="Marangoni P."/>
            <person name="Jernvall J."/>
            <person name="Klein O.D."/>
        </authorList>
    </citation>
    <scope>NUCLEOTIDE SEQUENCE [LARGE SCALE GENOMIC DNA]</scope>
    <source>
        <strain evidence="12">V071</strain>
    </source>
</reference>
<evidence type="ECO:0000256" key="8">
    <source>
        <dbReference type="ARBA" id="ARBA00022824"/>
    </source>
</evidence>
<organism evidence="12 13">
    <name type="scientific">Myodes glareolus</name>
    <name type="common">Bank vole</name>
    <name type="synonym">Clethrionomys glareolus</name>
    <dbReference type="NCBI Taxonomy" id="447135"/>
    <lineage>
        <taxon>Eukaryota</taxon>
        <taxon>Metazoa</taxon>
        <taxon>Chordata</taxon>
        <taxon>Craniata</taxon>
        <taxon>Vertebrata</taxon>
        <taxon>Euteleostomi</taxon>
        <taxon>Mammalia</taxon>
        <taxon>Eutheria</taxon>
        <taxon>Euarchontoglires</taxon>
        <taxon>Glires</taxon>
        <taxon>Rodentia</taxon>
        <taxon>Myomorpha</taxon>
        <taxon>Muroidea</taxon>
        <taxon>Cricetidae</taxon>
        <taxon>Arvicolinae</taxon>
        <taxon>Myodes</taxon>
    </lineage>
</organism>
<proteinExistence type="inferred from homology"/>
<dbReference type="GO" id="GO:0005789">
    <property type="term" value="C:endoplasmic reticulum membrane"/>
    <property type="evidence" value="ECO:0007669"/>
    <property type="project" value="UniProtKB-SubCell"/>
</dbReference>
<evidence type="ECO:0000313" key="12">
    <source>
        <dbReference type="EMBL" id="KAK7830860.1"/>
    </source>
</evidence>
<dbReference type="EMBL" id="JBBHLL010000016">
    <property type="protein sequence ID" value="KAK7830860.1"/>
    <property type="molecule type" value="Genomic_DNA"/>
</dbReference>